<dbReference type="Pfam" id="PF12704">
    <property type="entry name" value="MacB_PCD"/>
    <property type="match status" value="1"/>
</dbReference>
<reference evidence="10" key="1">
    <citation type="submission" date="2020-06" db="EMBL/GenBank/DDBJ databases">
        <title>Legume-microbial interactions unlock mineral nutrients during tropical forest succession.</title>
        <authorList>
            <person name="Epihov D.Z."/>
        </authorList>
    </citation>
    <scope>NUCLEOTIDE SEQUENCE [LARGE SCALE GENOMIC DNA]</scope>
    <source>
        <strain evidence="10">Pan2503</strain>
    </source>
</reference>
<comment type="subcellular location">
    <subcellularLocation>
        <location evidence="1">Cell membrane</location>
        <topology evidence="1">Multi-pass membrane protein</topology>
    </subcellularLocation>
</comment>
<evidence type="ECO:0000259" key="8">
    <source>
        <dbReference type="Pfam" id="PF02687"/>
    </source>
</evidence>
<evidence type="ECO:0000256" key="4">
    <source>
        <dbReference type="ARBA" id="ARBA00022989"/>
    </source>
</evidence>
<dbReference type="EMBL" id="JACDQQ010001783">
    <property type="protein sequence ID" value="MBA0087009.1"/>
    <property type="molecule type" value="Genomic_DNA"/>
</dbReference>
<gene>
    <name evidence="10" type="ORF">HRJ53_18660</name>
</gene>
<evidence type="ECO:0000256" key="1">
    <source>
        <dbReference type="ARBA" id="ARBA00004651"/>
    </source>
</evidence>
<protein>
    <submittedName>
        <fullName evidence="10">ABC transporter permease</fullName>
    </submittedName>
</protein>
<evidence type="ECO:0000313" key="11">
    <source>
        <dbReference type="Proteomes" id="UP000567293"/>
    </source>
</evidence>
<dbReference type="PANTHER" id="PTHR30572:SF4">
    <property type="entry name" value="ABC TRANSPORTER PERMEASE YTRF"/>
    <property type="match status" value="1"/>
</dbReference>
<feature type="domain" description="ABC3 transporter permease C-terminal" evidence="8">
    <location>
        <begin position="260"/>
        <end position="373"/>
    </location>
</feature>
<feature type="transmembrane region" description="Helical" evidence="7">
    <location>
        <begin position="301"/>
        <end position="325"/>
    </location>
</feature>
<feature type="transmembrane region" description="Helical" evidence="7">
    <location>
        <begin position="345"/>
        <end position="365"/>
    </location>
</feature>
<dbReference type="AlphaFoldDB" id="A0A7V8NT36"/>
<dbReference type="InterPro" id="IPR025857">
    <property type="entry name" value="MacB_PCD"/>
</dbReference>
<accession>A0A7V8NT36</accession>
<dbReference type="Pfam" id="PF02687">
    <property type="entry name" value="FtsX"/>
    <property type="match status" value="1"/>
</dbReference>
<evidence type="ECO:0000256" key="3">
    <source>
        <dbReference type="ARBA" id="ARBA00022692"/>
    </source>
</evidence>
<feature type="domain" description="MacB-like periplasmic core" evidence="9">
    <location>
        <begin position="1"/>
        <end position="222"/>
    </location>
</feature>
<feature type="transmembrane region" description="Helical" evidence="7">
    <location>
        <begin position="257"/>
        <end position="281"/>
    </location>
</feature>
<evidence type="ECO:0000256" key="2">
    <source>
        <dbReference type="ARBA" id="ARBA00022475"/>
    </source>
</evidence>
<dbReference type="InterPro" id="IPR003838">
    <property type="entry name" value="ABC3_permease_C"/>
</dbReference>
<keyword evidence="2" id="KW-1003">Cell membrane</keyword>
<evidence type="ECO:0000259" key="9">
    <source>
        <dbReference type="Pfam" id="PF12704"/>
    </source>
</evidence>
<dbReference type="GO" id="GO:0022857">
    <property type="term" value="F:transmembrane transporter activity"/>
    <property type="evidence" value="ECO:0007669"/>
    <property type="project" value="TreeGrafter"/>
</dbReference>
<dbReference type="InterPro" id="IPR050250">
    <property type="entry name" value="Macrolide_Exporter_MacB"/>
</dbReference>
<keyword evidence="11" id="KW-1185">Reference proteome</keyword>
<evidence type="ECO:0000256" key="7">
    <source>
        <dbReference type="SAM" id="Phobius"/>
    </source>
</evidence>
<evidence type="ECO:0000313" key="10">
    <source>
        <dbReference type="EMBL" id="MBA0087009.1"/>
    </source>
</evidence>
<feature type="non-terminal residue" evidence="10">
    <location>
        <position position="1"/>
    </location>
</feature>
<dbReference type="GO" id="GO:0005886">
    <property type="term" value="C:plasma membrane"/>
    <property type="evidence" value="ECO:0007669"/>
    <property type="project" value="UniProtKB-SubCell"/>
</dbReference>
<evidence type="ECO:0000256" key="5">
    <source>
        <dbReference type="ARBA" id="ARBA00023136"/>
    </source>
</evidence>
<comment type="caution">
    <text evidence="10">The sequence shown here is derived from an EMBL/GenBank/DDBJ whole genome shotgun (WGS) entry which is preliminary data.</text>
</comment>
<keyword evidence="3 7" id="KW-0812">Transmembrane</keyword>
<keyword evidence="5 7" id="KW-0472">Membrane</keyword>
<organism evidence="10 11">
    <name type="scientific">Candidatus Acidiferrum panamense</name>
    <dbReference type="NCBI Taxonomy" id="2741543"/>
    <lineage>
        <taxon>Bacteria</taxon>
        <taxon>Pseudomonadati</taxon>
        <taxon>Acidobacteriota</taxon>
        <taxon>Terriglobia</taxon>
        <taxon>Candidatus Acidiferrales</taxon>
        <taxon>Candidatus Acidiferrum</taxon>
    </lineage>
</organism>
<keyword evidence="4 7" id="KW-1133">Transmembrane helix</keyword>
<sequence length="380" mass="40977">IALAVVVLISATLLVKSFIISIRSSPGYNPKNLMVAQVALPATKYAQDWRQRNFAEDVLARVRALPQTASVGVASSVPYGGFGQGVVIEAVDKPGPRPGERLGARYTAVSPNYLSTMQIGLVQGRFFDSTDEQPGNAPSVIINQTFARQIWPNENPIGKQLRFGDQHRIASVVGVVNDIKMFYVRAQAERQMYVPLPQFPSATLGFVVRNSGDSAATATAIRDAIWSVDRDQPVSSVEPLETLIFIGNAGDGVVSKLMVFFSALAMFLGVIGIYGVMSHLVSQRTHEIGIRVAMGATPSQVLRMVISHGLKLALIGISVGLLVALGATRELAAQLYQVTPYDPPTFIGVALLFALVVLGVCYLPARRGMRVDPLVALRYE</sequence>
<dbReference type="Proteomes" id="UP000567293">
    <property type="component" value="Unassembled WGS sequence"/>
</dbReference>
<proteinExistence type="inferred from homology"/>
<name>A0A7V8NT36_9BACT</name>
<comment type="similarity">
    <text evidence="6">Belongs to the ABC-4 integral membrane protein family.</text>
</comment>
<evidence type="ECO:0000256" key="6">
    <source>
        <dbReference type="ARBA" id="ARBA00038076"/>
    </source>
</evidence>
<dbReference type="PANTHER" id="PTHR30572">
    <property type="entry name" value="MEMBRANE COMPONENT OF TRANSPORTER-RELATED"/>
    <property type="match status" value="1"/>
</dbReference>